<proteinExistence type="predicted"/>
<gene>
    <name evidence="2" type="ORF">ABS362_13460</name>
</gene>
<keyword evidence="1" id="KW-0472">Membrane</keyword>
<name>A0ABV1RW22_9BACT</name>
<evidence type="ECO:0000313" key="2">
    <source>
        <dbReference type="EMBL" id="MER2998559.1"/>
    </source>
</evidence>
<reference evidence="2 3" key="1">
    <citation type="submission" date="2024-06" db="EMBL/GenBank/DDBJ databases">
        <title>Pontibacter populi HYL7-15.</title>
        <authorList>
            <person name="Kim M.K."/>
        </authorList>
    </citation>
    <scope>NUCLEOTIDE SEQUENCE [LARGE SCALE GENOMIC DNA]</scope>
    <source>
        <strain evidence="2 3">HYL7-15</strain>
    </source>
</reference>
<evidence type="ECO:0000313" key="3">
    <source>
        <dbReference type="Proteomes" id="UP001476807"/>
    </source>
</evidence>
<feature type="transmembrane region" description="Helical" evidence="1">
    <location>
        <begin position="133"/>
        <end position="153"/>
    </location>
</feature>
<keyword evidence="3" id="KW-1185">Reference proteome</keyword>
<evidence type="ECO:0000256" key="1">
    <source>
        <dbReference type="SAM" id="Phobius"/>
    </source>
</evidence>
<comment type="caution">
    <text evidence="2">The sequence shown here is derived from an EMBL/GenBank/DDBJ whole genome shotgun (WGS) entry which is preliminary data.</text>
</comment>
<feature type="transmembrane region" description="Helical" evidence="1">
    <location>
        <begin position="87"/>
        <end position="106"/>
    </location>
</feature>
<sequence length="185" mass="19901">MMKQIVKKLPFLLLVLLHVLFLLAVLLEKLNFISILIFVVAALMLMVIAYTKVPTQDNTLLYKDYGAIVFVVLGAGLAYYINVNAGFGPVIATGAVGTFASMLPWLNRNSALLKEAPAAAYCGSFVGMSSPNVAGNMLFILFAGFVAGVLLVFSKNIFQGYGGKLGTIAFGGVALTYLIMFLFLR</sequence>
<dbReference type="Proteomes" id="UP001476807">
    <property type="component" value="Unassembled WGS sequence"/>
</dbReference>
<dbReference type="RefSeq" id="WP_350413026.1">
    <property type="nucleotide sequence ID" value="NZ_JBEOKT010000012.1"/>
</dbReference>
<protein>
    <submittedName>
        <fullName evidence="2">Uncharacterized protein</fullName>
    </submittedName>
</protein>
<accession>A0ABV1RW22</accession>
<dbReference type="EMBL" id="JBEOKT010000012">
    <property type="protein sequence ID" value="MER2998559.1"/>
    <property type="molecule type" value="Genomic_DNA"/>
</dbReference>
<feature type="transmembrane region" description="Helical" evidence="1">
    <location>
        <begin position="33"/>
        <end position="53"/>
    </location>
</feature>
<keyword evidence="1" id="KW-1133">Transmembrane helix</keyword>
<organism evidence="2 3">
    <name type="scientific">Pontibacter populi</name>
    <dbReference type="NCBI Taxonomy" id="890055"/>
    <lineage>
        <taxon>Bacteria</taxon>
        <taxon>Pseudomonadati</taxon>
        <taxon>Bacteroidota</taxon>
        <taxon>Cytophagia</taxon>
        <taxon>Cytophagales</taxon>
        <taxon>Hymenobacteraceae</taxon>
        <taxon>Pontibacter</taxon>
    </lineage>
</organism>
<feature type="transmembrane region" description="Helical" evidence="1">
    <location>
        <begin position="65"/>
        <end position="81"/>
    </location>
</feature>
<feature type="transmembrane region" description="Helical" evidence="1">
    <location>
        <begin position="9"/>
        <end position="27"/>
    </location>
</feature>
<feature type="transmembrane region" description="Helical" evidence="1">
    <location>
        <begin position="165"/>
        <end position="184"/>
    </location>
</feature>
<keyword evidence="1" id="KW-0812">Transmembrane</keyword>